<feature type="compositionally biased region" description="Low complexity" evidence="1">
    <location>
        <begin position="350"/>
        <end position="370"/>
    </location>
</feature>
<evidence type="ECO:0008006" key="4">
    <source>
        <dbReference type="Google" id="ProtNLM"/>
    </source>
</evidence>
<feature type="region of interest" description="Disordered" evidence="1">
    <location>
        <begin position="326"/>
        <end position="370"/>
    </location>
</feature>
<reference evidence="2 3" key="1">
    <citation type="submission" date="2021-03" db="EMBL/GenBank/DDBJ databases">
        <authorList>
            <person name="King G.J."/>
            <person name="Bancroft I."/>
            <person name="Baten A."/>
            <person name="Bloomfield J."/>
            <person name="Borpatragohain P."/>
            <person name="He Z."/>
            <person name="Irish N."/>
            <person name="Irwin J."/>
            <person name="Liu K."/>
            <person name="Mauleon R.P."/>
            <person name="Moore J."/>
            <person name="Morris R."/>
            <person name="Ostergaard L."/>
            <person name="Wang B."/>
            <person name="Wells R."/>
        </authorList>
    </citation>
    <scope>NUCLEOTIDE SEQUENCE [LARGE SCALE GENOMIC DNA]</scope>
    <source>
        <strain evidence="2">R-o-18</strain>
        <tissue evidence="2">Leaf</tissue>
    </source>
</reference>
<sequence>MDRDFPTFILRQYFATRYIFELDFLCHRFEVNQHHVAEVMPVLLKSGQSASQEEAVEEMKDCRSMKQNWVDRHVDRYPPSCSDRHREPEINRWYNLIVDRQYNLNIDRWHDLNVDQQYNLNVDRRHDLNVDRRYDLNVDRQHDLNVDQQHDLSVDQRYCSYGYCLSRHFLSRENDITCEKAEKLEVLILKVDENGMLRDEEGHTRNSACQLINAQGVVILDVIVVVEMNDFYLSREWYDWVSQDPFQGLLREDPKNHIEEREDLASRSEHNEIYVDHILCMIFPYSLFGDAFRWFKQLQPGSLTCWEDITNLEIEMRTMLEYMVEDDEQHGSGEPSTTEEADISHSTSASIDITTSPSINTSTSTSIDTS</sequence>
<dbReference type="Proteomes" id="UP000823674">
    <property type="component" value="Chromosome A04"/>
</dbReference>
<keyword evidence="3" id="KW-1185">Reference proteome</keyword>
<feature type="compositionally biased region" description="Polar residues" evidence="1">
    <location>
        <begin position="334"/>
        <end position="349"/>
    </location>
</feature>
<organism evidence="2 3">
    <name type="scientific">Brassica rapa subsp. trilocularis</name>
    <dbReference type="NCBI Taxonomy" id="1813537"/>
    <lineage>
        <taxon>Eukaryota</taxon>
        <taxon>Viridiplantae</taxon>
        <taxon>Streptophyta</taxon>
        <taxon>Embryophyta</taxon>
        <taxon>Tracheophyta</taxon>
        <taxon>Spermatophyta</taxon>
        <taxon>Magnoliopsida</taxon>
        <taxon>eudicotyledons</taxon>
        <taxon>Gunneridae</taxon>
        <taxon>Pentapetalae</taxon>
        <taxon>rosids</taxon>
        <taxon>malvids</taxon>
        <taxon>Brassicales</taxon>
        <taxon>Brassicaceae</taxon>
        <taxon>Brassiceae</taxon>
        <taxon>Brassica</taxon>
    </lineage>
</organism>
<dbReference type="EMBL" id="JADBGQ010000004">
    <property type="protein sequence ID" value="KAG5399969.1"/>
    <property type="molecule type" value="Genomic_DNA"/>
</dbReference>
<proteinExistence type="predicted"/>
<comment type="caution">
    <text evidence="2">The sequence shown here is derived from an EMBL/GenBank/DDBJ whole genome shotgun (WGS) entry which is preliminary data.</text>
</comment>
<gene>
    <name evidence="2" type="primary">A04g501350.1_BraROA</name>
    <name evidence="2" type="ORF">IGI04_014576</name>
</gene>
<evidence type="ECO:0000256" key="1">
    <source>
        <dbReference type="SAM" id="MobiDB-lite"/>
    </source>
</evidence>
<evidence type="ECO:0000313" key="2">
    <source>
        <dbReference type="EMBL" id="KAG5399969.1"/>
    </source>
</evidence>
<name>A0ABQ7MML7_BRACM</name>
<evidence type="ECO:0000313" key="3">
    <source>
        <dbReference type="Proteomes" id="UP000823674"/>
    </source>
</evidence>
<accession>A0ABQ7MML7</accession>
<protein>
    <recommendedName>
        <fullName evidence="4">Retrotransposon gag domain-containing protein</fullName>
    </recommendedName>
</protein>